<gene>
    <name evidence="1" type="ORF">CQW23_15026</name>
</gene>
<dbReference type="PANTHER" id="PTHR12854:SF7">
    <property type="entry name" value="ATAXIN-2 HOMOLOG"/>
    <property type="match status" value="1"/>
</dbReference>
<reference evidence="1 2" key="1">
    <citation type="journal article" date="2017" name="Genome Biol.">
        <title>New reference genome sequences of hot pepper reveal the massive evolution of plant disease-resistance genes by retroduplication.</title>
        <authorList>
            <person name="Kim S."/>
            <person name="Park J."/>
            <person name="Yeom S.I."/>
            <person name="Kim Y.M."/>
            <person name="Seo E."/>
            <person name="Kim K.T."/>
            <person name="Kim M.S."/>
            <person name="Lee J.M."/>
            <person name="Cheong K."/>
            <person name="Shin H.S."/>
            <person name="Kim S.B."/>
            <person name="Han K."/>
            <person name="Lee J."/>
            <person name="Park M."/>
            <person name="Lee H.A."/>
            <person name="Lee H.Y."/>
            <person name="Lee Y."/>
            <person name="Oh S."/>
            <person name="Lee J.H."/>
            <person name="Choi E."/>
            <person name="Choi E."/>
            <person name="Lee S.E."/>
            <person name="Jeon J."/>
            <person name="Kim H."/>
            <person name="Choi G."/>
            <person name="Song H."/>
            <person name="Lee J."/>
            <person name="Lee S.C."/>
            <person name="Kwon J.K."/>
            <person name="Lee H.Y."/>
            <person name="Koo N."/>
            <person name="Hong Y."/>
            <person name="Kim R.W."/>
            <person name="Kang W.H."/>
            <person name="Huh J.H."/>
            <person name="Kang B.C."/>
            <person name="Yang T.J."/>
            <person name="Lee Y.H."/>
            <person name="Bennetzen J.L."/>
            <person name="Choi D."/>
        </authorList>
    </citation>
    <scope>NUCLEOTIDE SEQUENCE [LARGE SCALE GENOMIC DNA]</scope>
    <source>
        <strain evidence="2">cv. PBC81</strain>
    </source>
</reference>
<dbReference type="STRING" id="33114.A0A2G2WKV9"/>
<dbReference type="AlphaFoldDB" id="A0A2G2WKV9"/>
<dbReference type="PANTHER" id="PTHR12854">
    <property type="entry name" value="ATAXIN 2-RELATED"/>
    <property type="match status" value="1"/>
</dbReference>
<evidence type="ECO:0000313" key="1">
    <source>
        <dbReference type="EMBL" id="PHT45868.1"/>
    </source>
</evidence>
<proteinExistence type="predicted"/>
<protein>
    <submittedName>
        <fullName evidence="1">Uncharacterized protein</fullName>
    </submittedName>
</protein>
<reference evidence="2" key="2">
    <citation type="journal article" date="2017" name="J. Anim. Genet.">
        <title>Multiple reference genome sequences of hot pepper reveal the massive evolution of plant disease resistance genes by retroduplication.</title>
        <authorList>
            <person name="Kim S."/>
            <person name="Park J."/>
            <person name="Yeom S.-I."/>
            <person name="Kim Y.-M."/>
            <person name="Seo E."/>
            <person name="Kim K.-T."/>
            <person name="Kim M.-S."/>
            <person name="Lee J.M."/>
            <person name="Cheong K."/>
            <person name="Shin H.-S."/>
            <person name="Kim S.-B."/>
            <person name="Han K."/>
            <person name="Lee J."/>
            <person name="Park M."/>
            <person name="Lee H.-A."/>
            <person name="Lee H.-Y."/>
            <person name="Lee Y."/>
            <person name="Oh S."/>
            <person name="Lee J.H."/>
            <person name="Choi E."/>
            <person name="Choi E."/>
            <person name="Lee S.E."/>
            <person name="Jeon J."/>
            <person name="Kim H."/>
            <person name="Choi G."/>
            <person name="Song H."/>
            <person name="Lee J."/>
            <person name="Lee S.-C."/>
            <person name="Kwon J.-K."/>
            <person name="Lee H.-Y."/>
            <person name="Koo N."/>
            <person name="Hong Y."/>
            <person name="Kim R.W."/>
            <person name="Kang W.-H."/>
            <person name="Huh J.H."/>
            <person name="Kang B.-C."/>
            <person name="Yang T.-J."/>
            <person name="Lee Y.-H."/>
            <person name="Bennetzen J.L."/>
            <person name="Choi D."/>
        </authorList>
    </citation>
    <scope>NUCLEOTIDE SEQUENCE [LARGE SCALE GENOMIC DNA]</scope>
    <source>
        <strain evidence="2">cv. PBC81</strain>
    </source>
</reference>
<dbReference type="EMBL" id="MLFT02000006">
    <property type="protein sequence ID" value="PHT45868.1"/>
    <property type="molecule type" value="Genomic_DNA"/>
</dbReference>
<dbReference type="GO" id="GO:0034063">
    <property type="term" value="P:stress granule assembly"/>
    <property type="evidence" value="ECO:0007669"/>
    <property type="project" value="TreeGrafter"/>
</dbReference>
<accession>A0A2G2WKV9</accession>
<dbReference type="InterPro" id="IPR045117">
    <property type="entry name" value="ATXN2-like"/>
</dbReference>
<name>A0A2G2WKV9_CAPBA</name>
<comment type="caution">
    <text evidence="1">The sequence shown here is derived from an EMBL/GenBank/DDBJ whole genome shotgun (WGS) entry which is preliminary data.</text>
</comment>
<dbReference type="Proteomes" id="UP000224567">
    <property type="component" value="Unassembled WGS sequence"/>
</dbReference>
<dbReference type="GO" id="GO:0010494">
    <property type="term" value="C:cytoplasmic stress granule"/>
    <property type="evidence" value="ECO:0007669"/>
    <property type="project" value="TreeGrafter"/>
</dbReference>
<dbReference type="OrthoDB" id="2275718at2759"/>
<dbReference type="GO" id="GO:0003729">
    <property type="term" value="F:mRNA binding"/>
    <property type="evidence" value="ECO:0007669"/>
    <property type="project" value="TreeGrafter"/>
</dbReference>
<keyword evidence="2" id="KW-1185">Reference proteome</keyword>
<evidence type="ECO:0000313" key="2">
    <source>
        <dbReference type="Proteomes" id="UP000224567"/>
    </source>
</evidence>
<organism evidence="1 2">
    <name type="scientific">Capsicum baccatum</name>
    <name type="common">Peruvian pepper</name>
    <dbReference type="NCBI Taxonomy" id="33114"/>
    <lineage>
        <taxon>Eukaryota</taxon>
        <taxon>Viridiplantae</taxon>
        <taxon>Streptophyta</taxon>
        <taxon>Embryophyta</taxon>
        <taxon>Tracheophyta</taxon>
        <taxon>Spermatophyta</taxon>
        <taxon>Magnoliopsida</taxon>
        <taxon>eudicotyledons</taxon>
        <taxon>Gunneridae</taxon>
        <taxon>Pentapetalae</taxon>
        <taxon>asterids</taxon>
        <taxon>lamiids</taxon>
        <taxon>Solanales</taxon>
        <taxon>Solanaceae</taxon>
        <taxon>Solanoideae</taxon>
        <taxon>Capsiceae</taxon>
        <taxon>Capsicum</taxon>
    </lineage>
</organism>
<sequence length="112" mass="12702">MGMLLLRRRDGLGSAVSLLTVVGPSFSAHQPVIFNPQATPVPQQFFHPNGPQYGQQMMIGHPRQVVYMPSYPSWLKLTVALLRHDRKWRSRDESTNQVADHIALWVELIDAV</sequence>